<dbReference type="InterPro" id="IPR050109">
    <property type="entry name" value="HTH-type_TetR-like_transc_reg"/>
</dbReference>
<dbReference type="Gene3D" id="1.10.357.10">
    <property type="entry name" value="Tetracycline Repressor, domain 2"/>
    <property type="match status" value="1"/>
</dbReference>
<dbReference type="InterPro" id="IPR001647">
    <property type="entry name" value="HTH_TetR"/>
</dbReference>
<proteinExistence type="predicted"/>
<dbReference type="PRINTS" id="PR00455">
    <property type="entry name" value="HTHTETR"/>
</dbReference>
<keyword evidence="1" id="KW-0805">Transcription regulation</keyword>
<feature type="domain" description="HTH tetR-type" evidence="5">
    <location>
        <begin position="30"/>
        <end position="90"/>
    </location>
</feature>
<evidence type="ECO:0000313" key="6">
    <source>
        <dbReference type="EMBL" id="ASY46704.1"/>
    </source>
</evidence>
<dbReference type="RefSeq" id="WP_081095131.1">
    <property type="nucleotide sequence ID" value="NZ_BBQY01000005.1"/>
</dbReference>
<sequence>MKRVVRDRRRRVAAAVRRPAGAPPGPRKAQLRRVEILEAARRLFVERGYDATTMDDVCVETGLAKGTLYHYFSSKTELRAALRDNFCNMILNRVKSRISLCESDDFFTRIDLLVETAVESYLDTPELRDVIFFSGDTPLRSVAVNDGLVGYISDLLSQGTLEGAWCVDDPHALSTLIYYSIHAIADDALMSGARRPRSAVRVSKLVAITPD</sequence>
<evidence type="ECO:0000256" key="3">
    <source>
        <dbReference type="ARBA" id="ARBA00023163"/>
    </source>
</evidence>
<dbReference type="GO" id="GO:0000976">
    <property type="term" value="F:transcription cis-regulatory region binding"/>
    <property type="evidence" value="ECO:0007669"/>
    <property type="project" value="TreeGrafter"/>
</dbReference>
<name>A0A249MZV2_SPHXE</name>
<geneLocation type="plasmid" evidence="6 7">
    <name>p2</name>
</geneLocation>
<dbReference type="AlphaFoldDB" id="A0A249MZV2"/>
<dbReference type="Pfam" id="PF00440">
    <property type="entry name" value="TetR_N"/>
    <property type="match status" value="1"/>
</dbReference>
<dbReference type="FunFam" id="1.10.10.60:FF:000141">
    <property type="entry name" value="TetR family transcriptional regulator"/>
    <property type="match status" value="1"/>
</dbReference>
<evidence type="ECO:0000256" key="4">
    <source>
        <dbReference type="PROSITE-ProRule" id="PRU00335"/>
    </source>
</evidence>
<dbReference type="PROSITE" id="PS50977">
    <property type="entry name" value="HTH_TETR_2"/>
    <property type="match status" value="1"/>
</dbReference>
<keyword evidence="6" id="KW-0614">Plasmid</keyword>
<dbReference type="PANTHER" id="PTHR30055:SF234">
    <property type="entry name" value="HTH-TYPE TRANSCRIPTIONAL REGULATOR BETI"/>
    <property type="match status" value="1"/>
</dbReference>
<dbReference type="KEGG" id="shyd:CJD35_19600"/>
<evidence type="ECO:0000259" key="5">
    <source>
        <dbReference type="PROSITE" id="PS50977"/>
    </source>
</evidence>
<evidence type="ECO:0000256" key="2">
    <source>
        <dbReference type="ARBA" id="ARBA00023125"/>
    </source>
</evidence>
<evidence type="ECO:0000313" key="7">
    <source>
        <dbReference type="Proteomes" id="UP000217141"/>
    </source>
</evidence>
<evidence type="ECO:0000256" key="1">
    <source>
        <dbReference type="ARBA" id="ARBA00023015"/>
    </source>
</evidence>
<gene>
    <name evidence="6" type="ORF">CJD35_19600</name>
</gene>
<organism evidence="6 7">
    <name type="scientific">Sphingobium xenophagum</name>
    <dbReference type="NCBI Taxonomy" id="121428"/>
    <lineage>
        <taxon>Bacteria</taxon>
        <taxon>Pseudomonadati</taxon>
        <taxon>Pseudomonadota</taxon>
        <taxon>Alphaproteobacteria</taxon>
        <taxon>Sphingomonadales</taxon>
        <taxon>Sphingomonadaceae</taxon>
        <taxon>Sphingobium</taxon>
    </lineage>
</organism>
<dbReference type="PROSITE" id="PS01081">
    <property type="entry name" value="HTH_TETR_1"/>
    <property type="match status" value="1"/>
</dbReference>
<protein>
    <submittedName>
        <fullName evidence="6">TetR/AcrR family transcriptional regulator</fullName>
    </submittedName>
</protein>
<dbReference type="GO" id="GO:0003700">
    <property type="term" value="F:DNA-binding transcription factor activity"/>
    <property type="evidence" value="ECO:0007669"/>
    <property type="project" value="TreeGrafter"/>
</dbReference>
<feature type="DNA-binding region" description="H-T-H motif" evidence="4">
    <location>
        <begin position="53"/>
        <end position="72"/>
    </location>
</feature>
<accession>A0A249MZV2</accession>
<dbReference type="Proteomes" id="UP000217141">
    <property type="component" value="Plasmid p2"/>
</dbReference>
<dbReference type="PANTHER" id="PTHR30055">
    <property type="entry name" value="HTH-TYPE TRANSCRIPTIONAL REGULATOR RUTR"/>
    <property type="match status" value="1"/>
</dbReference>
<dbReference type="InterPro" id="IPR009057">
    <property type="entry name" value="Homeodomain-like_sf"/>
</dbReference>
<dbReference type="EMBL" id="CP022748">
    <property type="protein sequence ID" value="ASY46704.1"/>
    <property type="molecule type" value="Genomic_DNA"/>
</dbReference>
<dbReference type="InterPro" id="IPR023772">
    <property type="entry name" value="DNA-bd_HTH_TetR-type_CS"/>
</dbReference>
<keyword evidence="2 4" id="KW-0238">DNA-binding</keyword>
<reference evidence="6 7" key="1">
    <citation type="submission" date="2017-08" db="EMBL/GenBank/DDBJ databases">
        <title>Whole Genome Sequence of Sphingobium hydrophobicum C1: Insights into Adaption to the Electronic-waste Contaminated Sediment.</title>
        <authorList>
            <person name="Song D."/>
            <person name="Chen X."/>
            <person name="Xu M."/>
        </authorList>
    </citation>
    <scope>NUCLEOTIDE SEQUENCE [LARGE SCALE GENOMIC DNA]</scope>
    <source>
        <strain evidence="6 7">C1</strain>
        <plasmid evidence="6 7">p2</plasmid>
    </source>
</reference>
<dbReference type="SUPFAM" id="SSF46689">
    <property type="entry name" value="Homeodomain-like"/>
    <property type="match status" value="1"/>
</dbReference>
<keyword evidence="3" id="KW-0804">Transcription</keyword>